<organism evidence="1">
    <name type="scientific">marine sediment metagenome</name>
    <dbReference type="NCBI Taxonomy" id="412755"/>
    <lineage>
        <taxon>unclassified sequences</taxon>
        <taxon>metagenomes</taxon>
        <taxon>ecological metagenomes</taxon>
    </lineage>
</organism>
<comment type="caution">
    <text evidence="1">The sequence shown here is derived from an EMBL/GenBank/DDBJ whole genome shotgun (WGS) entry which is preliminary data.</text>
</comment>
<accession>A0A0F9LM57</accession>
<proteinExistence type="predicted"/>
<dbReference type="AlphaFoldDB" id="A0A0F9LM57"/>
<reference evidence="1" key="1">
    <citation type="journal article" date="2015" name="Nature">
        <title>Complex archaea that bridge the gap between prokaryotes and eukaryotes.</title>
        <authorList>
            <person name="Spang A."/>
            <person name="Saw J.H."/>
            <person name="Jorgensen S.L."/>
            <person name="Zaremba-Niedzwiedzka K."/>
            <person name="Martijn J."/>
            <person name="Lind A.E."/>
            <person name="van Eijk R."/>
            <person name="Schleper C."/>
            <person name="Guy L."/>
            <person name="Ettema T.J."/>
        </authorList>
    </citation>
    <scope>NUCLEOTIDE SEQUENCE</scope>
</reference>
<name>A0A0F9LM57_9ZZZZ</name>
<gene>
    <name evidence="1" type="ORF">LCGC14_1181120</name>
</gene>
<protein>
    <submittedName>
        <fullName evidence="1">Uncharacterized protein</fullName>
    </submittedName>
</protein>
<evidence type="ECO:0000313" key="1">
    <source>
        <dbReference type="EMBL" id="KKM96134.1"/>
    </source>
</evidence>
<sequence length="65" mass="7403">MDAASKMKDLSWTCHVCGRERPDDKISVFSRPLVLAGRVCGQENIRYCNDSDDCAKKAQVFSFFR</sequence>
<dbReference type="EMBL" id="LAZR01005919">
    <property type="protein sequence ID" value="KKM96134.1"/>
    <property type="molecule type" value="Genomic_DNA"/>
</dbReference>